<dbReference type="Gene3D" id="3.90.1580.10">
    <property type="entry name" value="paralog of FGE (formylglycine-generating enzyme)"/>
    <property type="match status" value="1"/>
</dbReference>
<protein>
    <submittedName>
        <fullName evidence="2">Formylglycine-generating enzyme family protein</fullName>
    </submittedName>
</protein>
<gene>
    <name evidence="2" type="ORF">PZA18_09035</name>
</gene>
<dbReference type="SUPFAM" id="SSF56436">
    <property type="entry name" value="C-type lectin-like"/>
    <property type="match status" value="1"/>
</dbReference>
<keyword evidence="3" id="KW-1185">Reference proteome</keyword>
<dbReference type="InterPro" id="IPR016187">
    <property type="entry name" value="CTDL_fold"/>
</dbReference>
<sequence length="268" mass="29341">MRHPLYLLGGLLLALISLPGHGADYLPVPGGRFRSALPVDDKPVTVAPFLLRSQPVTNAEFQAFVSRQPQWQRGKVPSLLAGGSYLSHWADPVRPGDIAPNIPVTHVSWFAASAFCESEGARLPRWHEWELAAAADAQRADARQDPAWRARILRWYERPATGSLPPVGRDANLWGITDLHGAIYEWVEDFNGLFVTVDSRSQGEQKTLETCGAAALSLDDRENYAILMRIAMLSALAGRDTLSTLGFRCARDVPATPPAAAPIKRETS</sequence>
<dbReference type="EMBL" id="JARRAF010000008">
    <property type="protein sequence ID" value="MDK2124190.1"/>
    <property type="molecule type" value="Genomic_DNA"/>
</dbReference>
<dbReference type="InterPro" id="IPR042095">
    <property type="entry name" value="SUMF_sf"/>
</dbReference>
<dbReference type="InterPro" id="IPR051043">
    <property type="entry name" value="Sulfatase_Mod_Factor_Kinase"/>
</dbReference>
<evidence type="ECO:0000313" key="3">
    <source>
        <dbReference type="Proteomes" id="UP001172778"/>
    </source>
</evidence>
<evidence type="ECO:0000259" key="1">
    <source>
        <dbReference type="Pfam" id="PF03781"/>
    </source>
</evidence>
<dbReference type="Proteomes" id="UP001172778">
    <property type="component" value="Unassembled WGS sequence"/>
</dbReference>
<reference evidence="2" key="1">
    <citation type="submission" date="2023-03" db="EMBL/GenBank/DDBJ databases">
        <title>Chitinimonas shenzhenensis gen. nov., sp. nov., a novel member of family Burkholderiaceae isolated from activated sludge collected in Shen Zhen, China.</title>
        <authorList>
            <person name="Wang X."/>
        </authorList>
    </citation>
    <scope>NUCLEOTIDE SEQUENCE</scope>
    <source>
        <strain evidence="2">DQS-5</strain>
    </source>
</reference>
<dbReference type="Pfam" id="PF03781">
    <property type="entry name" value="FGE-sulfatase"/>
    <property type="match status" value="1"/>
</dbReference>
<organism evidence="2 3">
    <name type="scientific">Parachitinimonas caeni</name>
    <dbReference type="NCBI Taxonomy" id="3031301"/>
    <lineage>
        <taxon>Bacteria</taxon>
        <taxon>Pseudomonadati</taxon>
        <taxon>Pseudomonadota</taxon>
        <taxon>Betaproteobacteria</taxon>
        <taxon>Neisseriales</taxon>
        <taxon>Chitinibacteraceae</taxon>
        <taxon>Parachitinimonas</taxon>
    </lineage>
</organism>
<comment type="caution">
    <text evidence="2">The sequence shown here is derived from an EMBL/GenBank/DDBJ whole genome shotgun (WGS) entry which is preliminary data.</text>
</comment>
<dbReference type="RefSeq" id="WP_284100500.1">
    <property type="nucleotide sequence ID" value="NZ_JARRAF010000008.1"/>
</dbReference>
<dbReference type="InterPro" id="IPR005532">
    <property type="entry name" value="SUMF_dom"/>
</dbReference>
<accession>A0ABT7DVV0</accession>
<evidence type="ECO:0000313" key="2">
    <source>
        <dbReference type="EMBL" id="MDK2124190.1"/>
    </source>
</evidence>
<dbReference type="PANTHER" id="PTHR23150:SF19">
    <property type="entry name" value="FORMYLGLYCINE-GENERATING ENZYME"/>
    <property type="match status" value="1"/>
</dbReference>
<dbReference type="PANTHER" id="PTHR23150">
    <property type="entry name" value="SULFATASE MODIFYING FACTOR 1, 2"/>
    <property type="match status" value="1"/>
</dbReference>
<feature type="domain" description="Sulfatase-modifying factor enzyme-like" evidence="1">
    <location>
        <begin position="26"/>
        <end position="251"/>
    </location>
</feature>
<proteinExistence type="predicted"/>
<name>A0ABT7DVV0_9NEIS</name>